<protein>
    <submittedName>
        <fullName evidence="5">PEGA domain-containing protein</fullName>
    </submittedName>
</protein>
<feature type="signal peptide" evidence="3">
    <location>
        <begin position="1"/>
        <end position="22"/>
    </location>
</feature>
<proteinExistence type="predicted"/>
<evidence type="ECO:0000256" key="1">
    <source>
        <dbReference type="PROSITE-ProRule" id="PRU00339"/>
    </source>
</evidence>
<evidence type="ECO:0000256" key="2">
    <source>
        <dbReference type="SAM" id="MobiDB-lite"/>
    </source>
</evidence>
<keyword evidence="6" id="KW-1185">Reference proteome</keyword>
<organism evidence="5 6">
    <name type="scientific">Pyxidicoccus fallax</name>
    <dbReference type="NCBI Taxonomy" id="394095"/>
    <lineage>
        <taxon>Bacteria</taxon>
        <taxon>Pseudomonadati</taxon>
        <taxon>Myxococcota</taxon>
        <taxon>Myxococcia</taxon>
        <taxon>Myxococcales</taxon>
        <taxon>Cystobacterineae</taxon>
        <taxon>Myxococcaceae</taxon>
        <taxon>Pyxidicoccus</taxon>
    </lineage>
</organism>
<feature type="repeat" description="TPR" evidence="1">
    <location>
        <begin position="42"/>
        <end position="75"/>
    </location>
</feature>
<sequence>MSHPKRLAVVLLLAMAAGSASAAAPSRKTPARSQPQPQMEEAQRRYERGREFYEEGDFRAALVEFQRAHELAPSYRLLYNIAQVQYQLQDYAGALRSFQQYLRDGQADITPQRRDEVQREVERLRSRVATLDIVTQPVGAKVSVDDEPVGTTPLSEPVMVSAGRRKVTAELPGEPPVTRMVDVAGMDSMVVRLDFAPPPAPRAATVPPPASEPSVATTSALTARAEEPRGVPWKMWAATGALAVGAGVTAVLASSAASDLKTRRDTFGVTRAQLDDASGKTKTLALTSDILTGATVVAAGISAYLTFFSGGDSDTPAPSSSSVRVGVGPGSVGVSGAF</sequence>
<feature type="chain" id="PRO_5032937200" evidence="3">
    <location>
        <begin position="23"/>
        <end position="338"/>
    </location>
</feature>
<dbReference type="Pfam" id="PF08308">
    <property type="entry name" value="PEGA"/>
    <property type="match status" value="1"/>
</dbReference>
<feature type="domain" description="PEGA" evidence="4">
    <location>
        <begin position="130"/>
        <end position="184"/>
    </location>
</feature>
<feature type="region of interest" description="Disordered" evidence="2">
    <location>
        <begin position="22"/>
        <end position="46"/>
    </location>
</feature>
<accession>A0A848LF58</accession>
<dbReference type="AlphaFoldDB" id="A0A848LF58"/>
<dbReference type="EMBL" id="JABBJJ010000042">
    <property type="protein sequence ID" value="NMO15583.1"/>
    <property type="molecule type" value="Genomic_DNA"/>
</dbReference>
<dbReference type="SUPFAM" id="SSF48452">
    <property type="entry name" value="TPR-like"/>
    <property type="match status" value="1"/>
</dbReference>
<dbReference type="InterPro" id="IPR019734">
    <property type="entry name" value="TPR_rpt"/>
</dbReference>
<dbReference type="InterPro" id="IPR011990">
    <property type="entry name" value="TPR-like_helical_dom_sf"/>
</dbReference>
<evidence type="ECO:0000313" key="6">
    <source>
        <dbReference type="Proteomes" id="UP000518300"/>
    </source>
</evidence>
<evidence type="ECO:0000259" key="4">
    <source>
        <dbReference type="Pfam" id="PF08308"/>
    </source>
</evidence>
<keyword evidence="3" id="KW-0732">Signal</keyword>
<dbReference type="Proteomes" id="UP000518300">
    <property type="component" value="Unassembled WGS sequence"/>
</dbReference>
<dbReference type="Gene3D" id="1.25.40.10">
    <property type="entry name" value="Tetratricopeptide repeat domain"/>
    <property type="match status" value="1"/>
</dbReference>
<name>A0A848LF58_9BACT</name>
<dbReference type="PROSITE" id="PS50005">
    <property type="entry name" value="TPR"/>
    <property type="match status" value="1"/>
</dbReference>
<reference evidence="5 6" key="1">
    <citation type="submission" date="2020-04" db="EMBL/GenBank/DDBJ databases">
        <title>Draft genome of Pyxidicoccus fallax type strain.</title>
        <authorList>
            <person name="Whitworth D.E."/>
        </authorList>
    </citation>
    <scope>NUCLEOTIDE SEQUENCE [LARGE SCALE GENOMIC DNA]</scope>
    <source>
        <strain evidence="5 6">DSM 14698</strain>
    </source>
</reference>
<comment type="caution">
    <text evidence="5">The sequence shown here is derived from an EMBL/GenBank/DDBJ whole genome shotgun (WGS) entry which is preliminary data.</text>
</comment>
<gene>
    <name evidence="5" type="ORF">HG543_12070</name>
</gene>
<dbReference type="RefSeq" id="WP_169344872.1">
    <property type="nucleotide sequence ID" value="NZ_JABBJJ010000042.1"/>
</dbReference>
<evidence type="ECO:0000256" key="3">
    <source>
        <dbReference type="SAM" id="SignalP"/>
    </source>
</evidence>
<evidence type="ECO:0000313" key="5">
    <source>
        <dbReference type="EMBL" id="NMO15583.1"/>
    </source>
</evidence>
<keyword evidence="1" id="KW-0802">TPR repeat</keyword>
<dbReference type="InterPro" id="IPR013229">
    <property type="entry name" value="PEGA"/>
</dbReference>